<dbReference type="Proteomes" id="UP001054821">
    <property type="component" value="Chromosome 8"/>
</dbReference>
<dbReference type="EMBL" id="JAJFAZ020000008">
    <property type="protein sequence ID" value="KAI5314968.1"/>
    <property type="molecule type" value="Genomic_DNA"/>
</dbReference>
<name>A0AAD4UZ72_PRUDU</name>
<evidence type="ECO:0000313" key="3">
    <source>
        <dbReference type="Proteomes" id="UP001054821"/>
    </source>
</evidence>
<sequence>MLGPLTIFSLIADSQKHAVTPADSATRTRASIAAPKDILMGKKISCGTRRGKLYYLDWAPYGETKVGQAFTTRGTCSGGERGCHSASKGLVASGKQPVTALSSSNTKNMLQNDRSPIDSDRLPIDSDWSPEENN</sequence>
<organism evidence="2 3">
    <name type="scientific">Prunus dulcis</name>
    <name type="common">Almond</name>
    <name type="synonym">Amygdalus dulcis</name>
    <dbReference type="NCBI Taxonomy" id="3755"/>
    <lineage>
        <taxon>Eukaryota</taxon>
        <taxon>Viridiplantae</taxon>
        <taxon>Streptophyta</taxon>
        <taxon>Embryophyta</taxon>
        <taxon>Tracheophyta</taxon>
        <taxon>Spermatophyta</taxon>
        <taxon>Magnoliopsida</taxon>
        <taxon>eudicotyledons</taxon>
        <taxon>Gunneridae</taxon>
        <taxon>Pentapetalae</taxon>
        <taxon>rosids</taxon>
        <taxon>fabids</taxon>
        <taxon>Rosales</taxon>
        <taxon>Rosaceae</taxon>
        <taxon>Amygdaloideae</taxon>
        <taxon>Amygdaleae</taxon>
        <taxon>Prunus</taxon>
    </lineage>
</organism>
<proteinExistence type="predicted"/>
<evidence type="ECO:0000313" key="2">
    <source>
        <dbReference type="EMBL" id="KAI5314968.1"/>
    </source>
</evidence>
<comment type="caution">
    <text evidence="2">The sequence shown here is derived from an EMBL/GenBank/DDBJ whole genome shotgun (WGS) entry which is preliminary data.</text>
</comment>
<accession>A0AAD4UZ72</accession>
<keyword evidence="3" id="KW-1185">Reference proteome</keyword>
<dbReference type="AlphaFoldDB" id="A0AAD4UZ72"/>
<feature type="region of interest" description="Disordered" evidence="1">
    <location>
        <begin position="87"/>
        <end position="134"/>
    </location>
</feature>
<evidence type="ECO:0000256" key="1">
    <source>
        <dbReference type="SAM" id="MobiDB-lite"/>
    </source>
</evidence>
<gene>
    <name evidence="2" type="ORF">L3X38_044144</name>
</gene>
<reference evidence="2 3" key="1">
    <citation type="journal article" date="2022" name="G3 (Bethesda)">
        <title>Whole-genome sequence and methylome profiling of the almond [Prunus dulcis (Mill.) D.A. Webb] cultivar 'Nonpareil'.</title>
        <authorList>
            <person name="D'Amico-Willman K.M."/>
            <person name="Ouma W.Z."/>
            <person name="Meulia T."/>
            <person name="Sideli G.M."/>
            <person name="Gradziel T.M."/>
            <person name="Fresnedo-Ramirez J."/>
        </authorList>
    </citation>
    <scope>NUCLEOTIDE SEQUENCE [LARGE SCALE GENOMIC DNA]</scope>
    <source>
        <strain evidence="2">Clone GOH B32 T37-40</strain>
    </source>
</reference>
<feature type="compositionally biased region" description="Polar residues" evidence="1">
    <location>
        <begin position="99"/>
        <end position="114"/>
    </location>
</feature>
<feature type="compositionally biased region" description="Basic and acidic residues" evidence="1">
    <location>
        <begin position="115"/>
        <end position="124"/>
    </location>
</feature>
<protein>
    <submittedName>
        <fullName evidence="2">Uncharacterized protein</fullName>
    </submittedName>
</protein>